<accession>A0A9W4TUG9</accession>
<feature type="coiled-coil region" evidence="1">
    <location>
        <begin position="171"/>
        <end position="198"/>
    </location>
</feature>
<protein>
    <submittedName>
        <fullName evidence="2">Uncharacterized protein</fullName>
    </submittedName>
</protein>
<dbReference type="OrthoDB" id="3996692at2759"/>
<dbReference type="EMBL" id="CANTUO010000001">
    <property type="protein sequence ID" value="CAI5757347.1"/>
    <property type="molecule type" value="Genomic_DNA"/>
</dbReference>
<gene>
    <name evidence="2" type="ORF">CANVERA_P1861</name>
</gene>
<proteinExistence type="predicted"/>
<sequence>MINSEAFIKNSPFKITHSDASDNYNLTNSTPELIKFQLKLNKSNSNQDLNSSILQDSFSMHLKNNVVPSLSSSTSTLYEEDDVESFVYSKSTRNNYLNLKILIENSVFDSSKLKDSIISLKEVHEIKNLIEEKKESKEYLLNKVSITQQFINDIVNEELDQSTLTGILKTQSTLNQQLQKITQELEELTLKLSNHNLSCLALGYIEDVKIMEDSDTPPSSVASSPRKTHDISDSIFSHLAHIAAQRDIVLPQPTDSKIIWLQQCIDTILNTPKATKEPIKIDKSLQEYKTALNDLRFSYQYLSKEYEISRDSSAKLIQEYRKKISQLESPPPSSSDTLESKDQEISRLRKELSLLKIDKINSPEESVNNTLRKEFKKIVTDLQDQYELELTEERMKCRKLQQQLNI</sequence>
<comment type="caution">
    <text evidence="2">The sequence shown here is derived from an EMBL/GenBank/DDBJ whole genome shotgun (WGS) entry which is preliminary data.</text>
</comment>
<evidence type="ECO:0000256" key="1">
    <source>
        <dbReference type="SAM" id="Coils"/>
    </source>
</evidence>
<name>A0A9W4TUG9_9ASCO</name>
<evidence type="ECO:0000313" key="2">
    <source>
        <dbReference type="EMBL" id="CAI5757347.1"/>
    </source>
</evidence>
<keyword evidence="1" id="KW-0175">Coiled coil</keyword>
<reference evidence="2" key="1">
    <citation type="submission" date="2022-12" db="EMBL/GenBank/DDBJ databases">
        <authorList>
            <person name="Brejova B."/>
        </authorList>
    </citation>
    <scope>NUCLEOTIDE SEQUENCE</scope>
</reference>
<evidence type="ECO:0000313" key="3">
    <source>
        <dbReference type="Proteomes" id="UP001152885"/>
    </source>
</evidence>
<organism evidence="2 3">
    <name type="scientific">Candida verbasci</name>
    <dbReference type="NCBI Taxonomy" id="1227364"/>
    <lineage>
        <taxon>Eukaryota</taxon>
        <taxon>Fungi</taxon>
        <taxon>Dikarya</taxon>
        <taxon>Ascomycota</taxon>
        <taxon>Saccharomycotina</taxon>
        <taxon>Pichiomycetes</taxon>
        <taxon>Debaryomycetaceae</taxon>
        <taxon>Candida/Lodderomyces clade</taxon>
        <taxon>Candida</taxon>
    </lineage>
</organism>
<dbReference type="AlphaFoldDB" id="A0A9W4TUG9"/>
<dbReference type="Proteomes" id="UP001152885">
    <property type="component" value="Unassembled WGS sequence"/>
</dbReference>
<keyword evidence="3" id="KW-1185">Reference proteome</keyword>